<keyword evidence="2" id="KW-0472">Membrane</keyword>
<feature type="region of interest" description="Disordered" evidence="1">
    <location>
        <begin position="126"/>
        <end position="150"/>
    </location>
</feature>
<accession>A0AAQ3WHE3</accession>
<keyword evidence="2" id="KW-0812">Transmembrane</keyword>
<dbReference type="PANTHER" id="PTHR31325">
    <property type="entry name" value="OS01G0798800 PROTEIN-RELATED"/>
    <property type="match status" value="1"/>
</dbReference>
<sequence length="150" mass="15605">MGGFNLPVPQSDSNWEIRVAVLLSLFLLQALLIFLGPTRKRSSHPLARFAVWSWYLLADLALGLLLNNMGNIGGGGGGGGASSSGVGLINTTASSSPIIFAFWTPFLLVHLGGPDTITAYSLEDNEHSSASSSSSSPPASSSSARSRATR</sequence>
<feature type="transmembrane region" description="Helical" evidence="2">
    <location>
        <begin position="46"/>
        <end position="66"/>
    </location>
</feature>
<keyword evidence="5" id="KW-1185">Reference proteome</keyword>
<feature type="compositionally biased region" description="Low complexity" evidence="1">
    <location>
        <begin position="128"/>
        <end position="150"/>
    </location>
</feature>
<evidence type="ECO:0000256" key="1">
    <source>
        <dbReference type="SAM" id="MobiDB-lite"/>
    </source>
</evidence>
<name>A0AAQ3WHE3_PASNO</name>
<protein>
    <recommendedName>
        <fullName evidence="3">DUF4220 domain-containing protein</fullName>
    </recommendedName>
</protein>
<proteinExistence type="predicted"/>
<gene>
    <name evidence="4" type="ORF">U9M48_011331</name>
</gene>
<evidence type="ECO:0000256" key="2">
    <source>
        <dbReference type="SAM" id="Phobius"/>
    </source>
</evidence>
<feature type="transmembrane region" description="Helical" evidence="2">
    <location>
        <begin position="86"/>
        <end position="109"/>
    </location>
</feature>
<dbReference type="AlphaFoldDB" id="A0AAQ3WHE3"/>
<evidence type="ECO:0000259" key="3">
    <source>
        <dbReference type="Pfam" id="PF13968"/>
    </source>
</evidence>
<evidence type="ECO:0000313" key="4">
    <source>
        <dbReference type="EMBL" id="WVZ61465.1"/>
    </source>
</evidence>
<dbReference type="Pfam" id="PF13968">
    <property type="entry name" value="DUF4220"/>
    <property type="match status" value="1"/>
</dbReference>
<reference evidence="4 5" key="1">
    <citation type="submission" date="2024-02" db="EMBL/GenBank/DDBJ databases">
        <title>High-quality chromosome-scale genome assembly of Pensacola bahiagrass (Paspalum notatum Flugge var. saurae).</title>
        <authorList>
            <person name="Vega J.M."/>
            <person name="Podio M."/>
            <person name="Orjuela J."/>
            <person name="Siena L.A."/>
            <person name="Pessino S.C."/>
            <person name="Combes M.C."/>
            <person name="Mariac C."/>
            <person name="Albertini E."/>
            <person name="Pupilli F."/>
            <person name="Ortiz J.P.A."/>
            <person name="Leblanc O."/>
        </authorList>
    </citation>
    <scope>NUCLEOTIDE SEQUENCE [LARGE SCALE GENOMIC DNA]</scope>
    <source>
        <strain evidence="4">R1</strain>
        <tissue evidence="4">Leaf</tissue>
    </source>
</reference>
<feature type="domain" description="DUF4220" evidence="3">
    <location>
        <begin position="52"/>
        <end position="129"/>
    </location>
</feature>
<dbReference type="InterPro" id="IPR025315">
    <property type="entry name" value="DUF4220"/>
</dbReference>
<feature type="transmembrane region" description="Helical" evidence="2">
    <location>
        <begin position="15"/>
        <end position="34"/>
    </location>
</feature>
<keyword evidence="2" id="KW-1133">Transmembrane helix</keyword>
<organism evidence="4 5">
    <name type="scientific">Paspalum notatum var. saurae</name>
    <dbReference type="NCBI Taxonomy" id="547442"/>
    <lineage>
        <taxon>Eukaryota</taxon>
        <taxon>Viridiplantae</taxon>
        <taxon>Streptophyta</taxon>
        <taxon>Embryophyta</taxon>
        <taxon>Tracheophyta</taxon>
        <taxon>Spermatophyta</taxon>
        <taxon>Magnoliopsida</taxon>
        <taxon>Liliopsida</taxon>
        <taxon>Poales</taxon>
        <taxon>Poaceae</taxon>
        <taxon>PACMAD clade</taxon>
        <taxon>Panicoideae</taxon>
        <taxon>Andropogonodae</taxon>
        <taxon>Paspaleae</taxon>
        <taxon>Paspalinae</taxon>
        <taxon>Paspalum</taxon>
    </lineage>
</organism>
<dbReference type="Proteomes" id="UP001341281">
    <property type="component" value="Chromosome 03"/>
</dbReference>
<evidence type="ECO:0000313" key="5">
    <source>
        <dbReference type="Proteomes" id="UP001341281"/>
    </source>
</evidence>
<dbReference type="EMBL" id="CP144747">
    <property type="protein sequence ID" value="WVZ61465.1"/>
    <property type="molecule type" value="Genomic_DNA"/>
</dbReference>